<dbReference type="AlphaFoldDB" id="A0A834TN76"/>
<reference evidence="2" key="1">
    <citation type="submission" date="2020-09" db="EMBL/GenBank/DDBJ databases">
        <title>Genome-Enabled Discovery of Anthraquinone Biosynthesis in Senna tora.</title>
        <authorList>
            <person name="Kang S.-H."/>
            <person name="Pandey R.P."/>
            <person name="Lee C.-M."/>
            <person name="Sim J.-S."/>
            <person name="Jeong J.-T."/>
            <person name="Choi B.-S."/>
            <person name="Jung M."/>
            <person name="Ginzburg D."/>
            <person name="Zhao K."/>
            <person name="Won S.Y."/>
            <person name="Oh T.-J."/>
            <person name="Yu Y."/>
            <person name="Kim N.-H."/>
            <person name="Lee O.R."/>
            <person name="Lee T.-H."/>
            <person name="Bashyal P."/>
            <person name="Kim T.-S."/>
            <person name="Lee W.-H."/>
            <person name="Kawkins C."/>
            <person name="Kim C.-K."/>
            <person name="Kim J.S."/>
            <person name="Ahn B.O."/>
            <person name="Rhee S.Y."/>
            <person name="Sohng J.K."/>
        </authorList>
    </citation>
    <scope>NUCLEOTIDE SEQUENCE</scope>
    <source>
        <tissue evidence="2">Leaf</tissue>
    </source>
</reference>
<dbReference type="Proteomes" id="UP000634136">
    <property type="component" value="Unassembled WGS sequence"/>
</dbReference>
<evidence type="ECO:0000313" key="3">
    <source>
        <dbReference type="Proteomes" id="UP000634136"/>
    </source>
</evidence>
<sequence length="85" mass="9154">MVHTQESEDPSFSGYGDSSVEVPTSSVPRGIGALVAFSGGRVVVPEEVVAGRVPERDTLYLMIGLVAEREFVDLSENFECSLHVI</sequence>
<evidence type="ECO:0000256" key="1">
    <source>
        <dbReference type="SAM" id="MobiDB-lite"/>
    </source>
</evidence>
<organism evidence="2 3">
    <name type="scientific">Senna tora</name>
    <dbReference type="NCBI Taxonomy" id="362788"/>
    <lineage>
        <taxon>Eukaryota</taxon>
        <taxon>Viridiplantae</taxon>
        <taxon>Streptophyta</taxon>
        <taxon>Embryophyta</taxon>
        <taxon>Tracheophyta</taxon>
        <taxon>Spermatophyta</taxon>
        <taxon>Magnoliopsida</taxon>
        <taxon>eudicotyledons</taxon>
        <taxon>Gunneridae</taxon>
        <taxon>Pentapetalae</taxon>
        <taxon>rosids</taxon>
        <taxon>fabids</taxon>
        <taxon>Fabales</taxon>
        <taxon>Fabaceae</taxon>
        <taxon>Caesalpinioideae</taxon>
        <taxon>Cassia clade</taxon>
        <taxon>Senna</taxon>
    </lineage>
</organism>
<evidence type="ECO:0000313" key="2">
    <source>
        <dbReference type="EMBL" id="KAF7824454.1"/>
    </source>
</evidence>
<protein>
    <submittedName>
        <fullName evidence="2">Uncharacterized protein</fullName>
    </submittedName>
</protein>
<gene>
    <name evidence="2" type="ORF">G2W53_022598</name>
</gene>
<name>A0A834TN76_9FABA</name>
<proteinExistence type="predicted"/>
<comment type="caution">
    <text evidence="2">The sequence shown here is derived from an EMBL/GenBank/DDBJ whole genome shotgun (WGS) entry which is preliminary data.</text>
</comment>
<keyword evidence="3" id="KW-1185">Reference proteome</keyword>
<dbReference type="EMBL" id="JAAIUW010000007">
    <property type="protein sequence ID" value="KAF7824454.1"/>
    <property type="molecule type" value="Genomic_DNA"/>
</dbReference>
<accession>A0A834TN76</accession>
<feature type="region of interest" description="Disordered" evidence="1">
    <location>
        <begin position="1"/>
        <end position="26"/>
    </location>
</feature>